<dbReference type="InterPro" id="IPR011008">
    <property type="entry name" value="Dimeric_a/b-barrel"/>
</dbReference>
<organism evidence="3 4">
    <name type="scientific">Microthyrium microscopicum</name>
    <dbReference type="NCBI Taxonomy" id="703497"/>
    <lineage>
        <taxon>Eukaryota</taxon>
        <taxon>Fungi</taxon>
        <taxon>Dikarya</taxon>
        <taxon>Ascomycota</taxon>
        <taxon>Pezizomycotina</taxon>
        <taxon>Dothideomycetes</taxon>
        <taxon>Dothideomycetes incertae sedis</taxon>
        <taxon>Microthyriales</taxon>
        <taxon>Microthyriaceae</taxon>
        <taxon>Microthyrium</taxon>
    </lineage>
</organism>
<dbReference type="Proteomes" id="UP000799302">
    <property type="component" value="Unassembled WGS sequence"/>
</dbReference>
<dbReference type="SUPFAM" id="SSF54909">
    <property type="entry name" value="Dimeric alpha+beta barrel"/>
    <property type="match status" value="1"/>
</dbReference>
<sequence>MPYRILAFLSKLPSLSTSEFISYYETKHLPLIISLSGDTLPPVYKRRYTHLDETAGTFGVMIPPADGGAGIDFDVITELVFESLEAYQAWGVRIASDGGGEKIVEDEGKFLVRERTRSYVVEEFVTGDGRTE</sequence>
<comment type="similarity">
    <text evidence="1">Belongs to the tpcK family.</text>
</comment>
<evidence type="ECO:0000259" key="2">
    <source>
        <dbReference type="Pfam" id="PF07110"/>
    </source>
</evidence>
<accession>A0A6A6URP8</accession>
<protein>
    <recommendedName>
        <fullName evidence="2">EthD domain-containing protein</fullName>
    </recommendedName>
</protein>
<dbReference type="AlphaFoldDB" id="A0A6A6URP8"/>
<reference evidence="3" key="1">
    <citation type="journal article" date="2020" name="Stud. Mycol.">
        <title>101 Dothideomycetes genomes: a test case for predicting lifestyles and emergence of pathogens.</title>
        <authorList>
            <person name="Haridas S."/>
            <person name="Albert R."/>
            <person name="Binder M."/>
            <person name="Bloem J."/>
            <person name="Labutti K."/>
            <person name="Salamov A."/>
            <person name="Andreopoulos B."/>
            <person name="Baker S."/>
            <person name="Barry K."/>
            <person name="Bills G."/>
            <person name="Bluhm B."/>
            <person name="Cannon C."/>
            <person name="Castanera R."/>
            <person name="Culley D."/>
            <person name="Daum C."/>
            <person name="Ezra D."/>
            <person name="Gonzalez J."/>
            <person name="Henrissat B."/>
            <person name="Kuo A."/>
            <person name="Liang C."/>
            <person name="Lipzen A."/>
            <person name="Lutzoni F."/>
            <person name="Magnuson J."/>
            <person name="Mondo S."/>
            <person name="Nolan M."/>
            <person name="Ohm R."/>
            <person name="Pangilinan J."/>
            <person name="Park H.-J."/>
            <person name="Ramirez L."/>
            <person name="Alfaro M."/>
            <person name="Sun H."/>
            <person name="Tritt A."/>
            <person name="Yoshinaga Y."/>
            <person name="Zwiers L.-H."/>
            <person name="Turgeon B."/>
            <person name="Goodwin S."/>
            <person name="Spatafora J."/>
            <person name="Crous P."/>
            <person name="Grigoriev I."/>
        </authorList>
    </citation>
    <scope>NUCLEOTIDE SEQUENCE</scope>
    <source>
        <strain evidence="3">CBS 115976</strain>
    </source>
</reference>
<proteinExistence type="inferred from homology"/>
<evidence type="ECO:0000313" key="4">
    <source>
        <dbReference type="Proteomes" id="UP000799302"/>
    </source>
</evidence>
<dbReference type="GO" id="GO:0016491">
    <property type="term" value="F:oxidoreductase activity"/>
    <property type="evidence" value="ECO:0007669"/>
    <property type="project" value="InterPro"/>
</dbReference>
<gene>
    <name evidence="3" type="ORF">BT63DRAFT_26351</name>
</gene>
<name>A0A6A6URP8_9PEZI</name>
<feature type="domain" description="EthD" evidence="2">
    <location>
        <begin position="13"/>
        <end position="111"/>
    </location>
</feature>
<dbReference type="Pfam" id="PF07110">
    <property type="entry name" value="EthD"/>
    <property type="match status" value="1"/>
</dbReference>
<dbReference type="EMBL" id="MU004230">
    <property type="protein sequence ID" value="KAF2674999.1"/>
    <property type="molecule type" value="Genomic_DNA"/>
</dbReference>
<keyword evidence="4" id="KW-1185">Reference proteome</keyword>
<evidence type="ECO:0000256" key="1">
    <source>
        <dbReference type="ARBA" id="ARBA00005986"/>
    </source>
</evidence>
<dbReference type="OrthoDB" id="2519291at2759"/>
<dbReference type="Gene3D" id="3.30.70.100">
    <property type="match status" value="1"/>
</dbReference>
<evidence type="ECO:0000313" key="3">
    <source>
        <dbReference type="EMBL" id="KAF2674999.1"/>
    </source>
</evidence>
<dbReference type="InterPro" id="IPR009799">
    <property type="entry name" value="EthD_dom"/>
</dbReference>